<reference evidence="1" key="1">
    <citation type="submission" date="2013-11" db="EMBL/GenBank/DDBJ databases">
        <title>Microbial diversity, functional groups and degradation webs in Northern and Southern Mediterranean and Red Sea marine crude oil polluted sites.</title>
        <authorList>
            <person name="Daffonchio D."/>
            <person name="Mapelli F."/>
            <person name="Ferrer M."/>
            <person name="Richter M."/>
            <person name="Cherif A."/>
            <person name="Malkawi H.I."/>
            <person name="Yakimov M.M."/>
            <person name="Abdel-Fattah Y.R."/>
            <person name="Blaghen M."/>
            <person name="Golyshin P.N."/>
            <person name="Kalogerakis N."/>
            <person name="Boon N."/>
            <person name="Magagnini M."/>
            <person name="Fava F."/>
        </authorList>
    </citation>
    <scope>NUCLEOTIDE SEQUENCE</scope>
</reference>
<proteinExistence type="predicted"/>
<accession>A0A1B6NSI0</accession>
<evidence type="ECO:0000313" key="1">
    <source>
        <dbReference type="EMBL" id="KTF05882.1"/>
    </source>
</evidence>
<organism evidence="1">
    <name type="scientific">marine sediment metagenome</name>
    <dbReference type="NCBI Taxonomy" id="412755"/>
    <lineage>
        <taxon>unclassified sequences</taxon>
        <taxon>metagenomes</taxon>
        <taxon>ecological metagenomes</taxon>
    </lineage>
</organism>
<name>A0A1B6NSI0_9ZZZZ</name>
<dbReference type="EMBL" id="AYSL01001505">
    <property type="protein sequence ID" value="KTF05882.1"/>
    <property type="molecule type" value="Genomic_DNA"/>
</dbReference>
<comment type="caution">
    <text evidence="1">The sequence shown here is derived from an EMBL/GenBank/DDBJ whole genome shotgun (WGS) entry which is preliminary data.</text>
</comment>
<gene>
    <name evidence="1" type="ORF">MGSAQ_002627</name>
</gene>
<protein>
    <submittedName>
        <fullName evidence="1">Uncharacterized protein</fullName>
    </submittedName>
</protein>
<dbReference type="AlphaFoldDB" id="A0A1B6NSI0"/>
<sequence>MRIVTHVDAVFDGQTLIKGIHCHKRSNEVSVFCIGLILTDIMT</sequence>